<dbReference type="Proteomes" id="UP000051260">
    <property type="component" value="Unassembled WGS sequence"/>
</dbReference>
<name>A0A0P1I959_9RHOB</name>
<evidence type="ECO:0000313" key="3">
    <source>
        <dbReference type="Proteomes" id="UP000051260"/>
    </source>
</evidence>
<dbReference type="AlphaFoldDB" id="A0A0P1I959"/>
<dbReference type="EMBL" id="CYUD01000005">
    <property type="protein sequence ID" value="CUJ98920.1"/>
    <property type="molecule type" value="Genomic_DNA"/>
</dbReference>
<organism evidence="2 3">
    <name type="scientific">Ruegeria denitrificans</name>
    <dbReference type="NCBI Taxonomy" id="1715692"/>
    <lineage>
        <taxon>Bacteria</taxon>
        <taxon>Pseudomonadati</taxon>
        <taxon>Pseudomonadota</taxon>
        <taxon>Alphaproteobacteria</taxon>
        <taxon>Rhodobacterales</taxon>
        <taxon>Roseobacteraceae</taxon>
        <taxon>Ruegeria</taxon>
    </lineage>
</organism>
<keyword evidence="1" id="KW-1133">Transmembrane helix</keyword>
<keyword evidence="3" id="KW-1185">Reference proteome</keyword>
<proteinExistence type="predicted"/>
<feature type="transmembrane region" description="Helical" evidence="1">
    <location>
        <begin position="32"/>
        <end position="51"/>
    </location>
</feature>
<dbReference type="STRING" id="1715692.RUE5091_01982"/>
<evidence type="ECO:0000256" key="1">
    <source>
        <dbReference type="SAM" id="Phobius"/>
    </source>
</evidence>
<evidence type="ECO:0000313" key="2">
    <source>
        <dbReference type="EMBL" id="CUJ98920.1"/>
    </source>
</evidence>
<keyword evidence="1" id="KW-0812">Transmembrane</keyword>
<keyword evidence="1" id="KW-0472">Membrane</keyword>
<protein>
    <submittedName>
        <fullName evidence="2">Uncharacterized protein</fullName>
    </submittedName>
</protein>
<sequence length="91" mass="10370">MVAGHSIERDPLEFLDHISTALADFTNPKKRIFVGYLFLTVLIAFVWLVAARRSSMRAALREVFDRKILFSPLRSGIGCLDRCICRKKTEA</sequence>
<gene>
    <name evidence="2" type="ORF">RUE5091_01982</name>
</gene>
<reference evidence="3" key="1">
    <citation type="submission" date="2015-09" db="EMBL/GenBank/DDBJ databases">
        <authorList>
            <person name="Rodrigo-Torres L."/>
            <person name="Arahal D.R."/>
        </authorList>
    </citation>
    <scope>NUCLEOTIDE SEQUENCE [LARGE SCALE GENOMIC DNA]</scope>
    <source>
        <strain evidence="3">CECT 5091</strain>
    </source>
</reference>
<accession>A0A0P1I959</accession>